<keyword evidence="3" id="KW-1185">Reference proteome</keyword>
<evidence type="ECO:0000256" key="1">
    <source>
        <dbReference type="SAM" id="Phobius"/>
    </source>
</evidence>
<sequence>MNCQKVIVVALNVLWLSLMSFCLYKFATIPELSNAKLITEQIKHYYPYSELALALMFVALCAIVVVMLFHRPNRKSSNAKANSW</sequence>
<accession>A0AAN0SK95</accession>
<organism evidence="2 3">
    <name type="scientific">Vibrio coralliilyticus</name>
    <dbReference type="NCBI Taxonomy" id="190893"/>
    <lineage>
        <taxon>Bacteria</taxon>
        <taxon>Pseudomonadati</taxon>
        <taxon>Pseudomonadota</taxon>
        <taxon>Gammaproteobacteria</taxon>
        <taxon>Vibrionales</taxon>
        <taxon>Vibrionaceae</taxon>
        <taxon>Vibrio</taxon>
    </lineage>
</organism>
<dbReference type="EMBL" id="CP009619">
    <property type="protein sequence ID" value="AIW22635.1"/>
    <property type="molecule type" value="Genomic_DNA"/>
</dbReference>
<reference evidence="2 3" key="1">
    <citation type="submission" date="2014-10" db="EMBL/GenBank/DDBJ databases">
        <title>The Complete Genome Sequence for the Shellfish Pathogen Vibrio coralliilyticus RE98 Isolated from a Shellfish Hatchery.</title>
        <authorList>
            <person name="Richards G.P."/>
            <person name="Bono J.L."/>
            <person name="Watson M.A."/>
            <person name="Needleman D.S."/>
        </authorList>
    </citation>
    <scope>NUCLEOTIDE SEQUENCE [LARGE SCALE GENOMIC DNA]</scope>
    <source>
        <strain evidence="2 3">RE98</strain>
        <plasmid evidence="2 3">p380</plasmid>
    </source>
</reference>
<dbReference type="Proteomes" id="UP000030081">
    <property type="component" value="Plasmid p380"/>
</dbReference>
<evidence type="ECO:0000313" key="3">
    <source>
        <dbReference type="Proteomes" id="UP000030081"/>
    </source>
</evidence>
<proteinExistence type="predicted"/>
<feature type="transmembrane region" description="Helical" evidence="1">
    <location>
        <begin position="51"/>
        <end position="70"/>
    </location>
</feature>
<geneLocation type="plasmid" evidence="2 3">
    <name>p380</name>
</geneLocation>
<feature type="transmembrane region" description="Helical" evidence="1">
    <location>
        <begin position="7"/>
        <end position="27"/>
    </location>
</feature>
<dbReference type="KEGG" id="vcy:IX92_26605"/>
<protein>
    <submittedName>
        <fullName evidence="2">Uncharacterized protein</fullName>
    </submittedName>
</protein>
<keyword evidence="1" id="KW-1133">Transmembrane helix</keyword>
<gene>
    <name evidence="2" type="ORF">IX92_26605</name>
</gene>
<keyword evidence="1" id="KW-0472">Membrane</keyword>
<name>A0AAN0SK95_9VIBR</name>
<keyword evidence="1" id="KW-0812">Transmembrane</keyword>
<keyword evidence="2" id="KW-0614">Plasmid</keyword>
<evidence type="ECO:0000313" key="2">
    <source>
        <dbReference type="EMBL" id="AIW22635.1"/>
    </source>
</evidence>
<dbReference type="AlphaFoldDB" id="A0AAN0SK95"/>